<dbReference type="Proteomes" id="UP000489600">
    <property type="component" value="Unassembled WGS sequence"/>
</dbReference>
<evidence type="ECO:0000256" key="1">
    <source>
        <dbReference type="SAM" id="MobiDB-lite"/>
    </source>
</evidence>
<feature type="compositionally biased region" description="Basic residues" evidence="1">
    <location>
        <begin position="123"/>
        <end position="136"/>
    </location>
</feature>
<evidence type="ECO:0000313" key="3">
    <source>
        <dbReference type="Proteomes" id="UP000489600"/>
    </source>
</evidence>
<feature type="region of interest" description="Disordered" evidence="1">
    <location>
        <begin position="88"/>
        <end position="164"/>
    </location>
</feature>
<reference evidence="2" key="1">
    <citation type="submission" date="2019-07" db="EMBL/GenBank/DDBJ databases">
        <authorList>
            <person name="Dittberner H."/>
        </authorList>
    </citation>
    <scope>NUCLEOTIDE SEQUENCE [LARGE SCALE GENOMIC DNA]</scope>
</reference>
<sequence>MNMDKGKNIAFQGEVQAQNKSKEKTDHEYGGEVRIVSNSNHMELMALPPSAAHVEGTAMKKIMTPTKDVNIPSSELFCDGNNTDFITNNQVQDTEGGPCNKTMENKQDRESTVRSGNRDNKRSKSWSRQSRGRKAQAQKALKRIEGDLEKEEELSLKGRGRSII</sequence>
<dbReference type="EMBL" id="CABITT030000004">
    <property type="protein sequence ID" value="VVB00477.1"/>
    <property type="molecule type" value="Genomic_DNA"/>
</dbReference>
<feature type="region of interest" description="Disordered" evidence="1">
    <location>
        <begin position="1"/>
        <end position="28"/>
    </location>
</feature>
<evidence type="ECO:0000313" key="2">
    <source>
        <dbReference type="EMBL" id="VVB00477.1"/>
    </source>
</evidence>
<name>A0A565BH30_9BRAS</name>
<proteinExistence type="predicted"/>
<protein>
    <submittedName>
        <fullName evidence="2">Uncharacterized protein</fullName>
    </submittedName>
</protein>
<accession>A0A565BH30</accession>
<dbReference type="AlphaFoldDB" id="A0A565BH30"/>
<comment type="caution">
    <text evidence="2">The sequence shown here is derived from an EMBL/GenBank/DDBJ whole genome shotgun (WGS) entry which is preliminary data.</text>
</comment>
<gene>
    <name evidence="2" type="ORF">ANE_LOCUS10921</name>
</gene>
<feature type="compositionally biased region" description="Basic and acidic residues" evidence="1">
    <location>
        <begin position="103"/>
        <end position="122"/>
    </location>
</feature>
<keyword evidence="3" id="KW-1185">Reference proteome</keyword>
<organism evidence="2 3">
    <name type="scientific">Arabis nemorensis</name>
    <dbReference type="NCBI Taxonomy" id="586526"/>
    <lineage>
        <taxon>Eukaryota</taxon>
        <taxon>Viridiplantae</taxon>
        <taxon>Streptophyta</taxon>
        <taxon>Embryophyta</taxon>
        <taxon>Tracheophyta</taxon>
        <taxon>Spermatophyta</taxon>
        <taxon>Magnoliopsida</taxon>
        <taxon>eudicotyledons</taxon>
        <taxon>Gunneridae</taxon>
        <taxon>Pentapetalae</taxon>
        <taxon>rosids</taxon>
        <taxon>malvids</taxon>
        <taxon>Brassicales</taxon>
        <taxon>Brassicaceae</taxon>
        <taxon>Arabideae</taxon>
        <taxon>Arabis</taxon>
    </lineage>
</organism>